<evidence type="ECO:0000313" key="3">
    <source>
        <dbReference type="Proteomes" id="UP000198717"/>
    </source>
</evidence>
<dbReference type="InterPro" id="IPR052042">
    <property type="entry name" value="Tail_sheath_structural"/>
</dbReference>
<reference evidence="2 3" key="1">
    <citation type="submission" date="2016-10" db="EMBL/GenBank/DDBJ databases">
        <authorList>
            <person name="Varghese N."/>
            <person name="Submissions S."/>
        </authorList>
    </citation>
    <scope>NUCLEOTIDE SEQUENCE [LARGE SCALE GENOMIC DNA]</scope>
    <source>
        <strain evidence="2 3">DSM 2260</strain>
    </source>
</reference>
<dbReference type="Proteomes" id="UP000321224">
    <property type="component" value="Unassembled WGS sequence"/>
</dbReference>
<protein>
    <recommendedName>
        <fullName evidence="5">Tail sheath protein C-terminal domain-containing protein</fullName>
    </recommendedName>
</protein>
<sequence>MRRLTFEATERVAPSAPERMDVACFVGFVRRRPESPVAAALSRYLFEQGWMTAPTLRVDPSDPQHPLTDVPLPFESFGAFERHFDWRARTGLTPDEPTALGAAVRAFFAQGGRKCYVIRMADPLPPEQDRPTRLQRLNLLLPGSRLPAPPGMEHAASAIDRTTWHGAAHLFGLPDVSFLCLPDLPELVAEVPEPLPVPRLPPLGAPGFGPCVIPLGEAGPQWRTPEREAPRCDLTGYQDWAGFLAILAELLRDRRLRETHLIASLPLPSASLVFDTAAGKRTAMQDMGRFLHEHGLLLPFQSAFIQLAYPWLQTAGSVGLPENLEAPEGVLTGVLARNALLRGTFRNTLGLSLVDVRRVFPIPSTRDLTPRLPEAGPRGLVERVSLLGPTPLGLQVLSDVTSSNMASHRQAPVSRLLSSVLRAARQMGVDLTFSASNETTWRELRYQFEAMLGRYYEAGALRGANRGEAFSVRCDRTTMTQDDLDAGRLVVMVELDPAASLERLHVRLSSLEGGVTLRQEDAA</sequence>
<dbReference type="RefSeq" id="WP_090494022.1">
    <property type="nucleotide sequence ID" value="NZ_BJVY01000001.1"/>
</dbReference>
<dbReference type="PANTHER" id="PTHR35861:SF2">
    <property type="entry name" value="FELS-2 PROPHAGE PROTEIN"/>
    <property type="match status" value="1"/>
</dbReference>
<organism evidence="1 4">
    <name type="scientific">Myxococcus virescens</name>
    <dbReference type="NCBI Taxonomy" id="83456"/>
    <lineage>
        <taxon>Bacteria</taxon>
        <taxon>Pseudomonadati</taxon>
        <taxon>Myxococcota</taxon>
        <taxon>Myxococcia</taxon>
        <taxon>Myxococcales</taxon>
        <taxon>Cystobacterineae</taxon>
        <taxon>Myxococcaceae</taxon>
        <taxon>Myxococcus</taxon>
    </lineage>
</organism>
<dbReference type="EMBL" id="FNAJ01000016">
    <property type="protein sequence ID" value="SDE97320.1"/>
    <property type="molecule type" value="Genomic_DNA"/>
</dbReference>
<dbReference type="EMBL" id="BJVY01000001">
    <property type="protein sequence ID" value="GEL68296.1"/>
    <property type="molecule type" value="Genomic_DNA"/>
</dbReference>
<name>A0A511H434_9BACT</name>
<dbReference type="AlphaFoldDB" id="A0A511H434"/>
<reference evidence="1 4" key="2">
    <citation type="submission" date="2019-07" db="EMBL/GenBank/DDBJ databases">
        <title>Whole genome shotgun sequence of Myxococcus virescens NBRC 100334.</title>
        <authorList>
            <person name="Hosoyama A."/>
            <person name="Uohara A."/>
            <person name="Ohji S."/>
            <person name="Ichikawa N."/>
        </authorList>
    </citation>
    <scope>NUCLEOTIDE SEQUENCE [LARGE SCALE GENOMIC DNA]</scope>
    <source>
        <strain evidence="1 4">NBRC 100334</strain>
    </source>
</reference>
<accession>A0A511H434</accession>
<evidence type="ECO:0000313" key="4">
    <source>
        <dbReference type="Proteomes" id="UP000321224"/>
    </source>
</evidence>
<gene>
    <name evidence="1" type="ORF">MVI01_00800</name>
    <name evidence="2" type="ORF">SAMN04488504_11621</name>
</gene>
<dbReference type="Proteomes" id="UP000198717">
    <property type="component" value="Unassembled WGS sequence"/>
</dbReference>
<evidence type="ECO:0000313" key="2">
    <source>
        <dbReference type="EMBL" id="SDE97320.1"/>
    </source>
</evidence>
<evidence type="ECO:0008006" key="5">
    <source>
        <dbReference type="Google" id="ProtNLM"/>
    </source>
</evidence>
<keyword evidence="3" id="KW-1185">Reference proteome</keyword>
<dbReference type="PANTHER" id="PTHR35861">
    <property type="match status" value="1"/>
</dbReference>
<comment type="caution">
    <text evidence="1">The sequence shown here is derived from an EMBL/GenBank/DDBJ whole genome shotgun (WGS) entry which is preliminary data.</text>
</comment>
<evidence type="ECO:0000313" key="1">
    <source>
        <dbReference type="EMBL" id="GEL68296.1"/>
    </source>
</evidence>
<proteinExistence type="predicted"/>